<reference evidence="1 2" key="1">
    <citation type="journal article" date="2017" name="Front. Microbiol.">
        <title>Genomic Characterization of Dairy Associated Leuconostoc Species and Diversity of Leuconostocs in Undefined Mixed Mesophilic Starter Cultures.</title>
        <authorList>
            <person name="Frantzen C.A."/>
            <person name="Kot W."/>
            <person name="Pedersen T.B."/>
            <person name="Ardo Y.M."/>
            <person name="Broadbent J.R."/>
            <person name="Neve H."/>
            <person name="Hansen L.H."/>
            <person name="Dal Bello F."/>
            <person name="Ostlie H.M."/>
            <person name="Kleppen H.P."/>
            <person name="Vogensen F.K."/>
            <person name="Holo H."/>
        </authorList>
    </citation>
    <scope>NUCLEOTIDE SEQUENCE [LARGE SCALE GENOMIC DNA]</scope>
    <source>
        <strain evidence="1 2">LMGCF08</strain>
    </source>
</reference>
<name>A0A1X0VGF7_LEUPS</name>
<dbReference type="EMBL" id="MPLS01000002">
    <property type="protein sequence ID" value="ORI98666.1"/>
    <property type="molecule type" value="Genomic_DNA"/>
</dbReference>
<dbReference type="RefSeq" id="WP_004912235.1">
    <property type="nucleotide sequence ID" value="NZ_MPLS01000002.1"/>
</dbReference>
<dbReference type="AlphaFoldDB" id="A0A1X0VGF7"/>
<evidence type="ECO:0000313" key="2">
    <source>
        <dbReference type="Proteomes" id="UP000192288"/>
    </source>
</evidence>
<gene>
    <name evidence="1" type="ORF">BMR96_01270</name>
</gene>
<dbReference type="Gene3D" id="2.30.130.30">
    <property type="entry name" value="Hypothetical protein"/>
    <property type="match status" value="1"/>
</dbReference>
<organism evidence="1 2">
    <name type="scientific">Leuconostoc pseudomesenteroides</name>
    <dbReference type="NCBI Taxonomy" id="33968"/>
    <lineage>
        <taxon>Bacteria</taxon>
        <taxon>Bacillati</taxon>
        <taxon>Bacillota</taxon>
        <taxon>Bacilli</taxon>
        <taxon>Lactobacillales</taxon>
        <taxon>Lactobacillaceae</taxon>
        <taxon>Leuconostoc</taxon>
    </lineage>
</organism>
<sequence>MKALVIRQPYASQIMVGSKKIEYRSWHPGSVTDFLVVSSAKSQQGVFDLMLPKRTALATVHIDRVVREEDGYAWHLTVTSWVQPFLVKGKLGWLTIDDSLIHQDTNVIADLASYRCDKIVSSRIAPFEKQLSAIALSQMPKTYAKVLADSGLDELYKVWQSRHQHRY</sequence>
<protein>
    <submittedName>
        <fullName evidence="1">Uncharacterized protein</fullName>
    </submittedName>
</protein>
<accession>A0A1X0VGF7</accession>
<evidence type="ECO:0000313" key="1">
    <source>
        <dbReference type="EMBL" id="ORI98666.1"/>
    </source>
</evidence>
<comment type="caution">
    <text evidence="1">The sequence shown here is derived from an EMBL/GenBank/DDBJ whole genome shotgun (WGS) entry which is preliminary data.</text>
</comment>
<dbReference type="Proteomes" id="UP000192288">
    <property type="component" value="Unassembled WGS sequence"/>
</dbReference>
<dbReference type="STRING" id="33968.BMS77_02805"/>
<dbReference type="SUPFAM" id="SSF88697">
    <property type="entry name" value="PUA domain-like"/>
    <property type="match status" value="1"/>
</dbReference>
<proteinExistence type="predicted"/>
<dbReference type="InterPro" id="IPR015947">
    <property type="entry name" value="PUA-like_sf"/>
</dbReference>